<evidence type="ECO:0000256" key="4">
    <source>
        <dbReference type="RuleBase" id="RU004106"/>
    </source>
</evidence>
<dbReference type="InterPro" id="IPR001544">
    <property type="entry name" value="Aminotrans_IV"/>
</dbReference>
<dbReference type="GO" id="GO:0008483">
    <property type="term" value="F:transaminase activity"/>
    <property type="evidence" value="ECO:0007669"/>
    <property type="project" value="UniProtKB-KW"/>
</dbReference>
<sequence length="280" mass="31852">MHDYPQKVYLNGEILNHEDAKISVFDRGFLFGDGVYEVMLQINGSFFYGDEHLARLSKSLLAIHLEFDLASLPDKIETLLKASDLHEKDSLVYIQITRGVAPRKHAFPEKAMPTLMMYAKPFEIPDINQKQASVRIMDDFRWHRCDIKSVSLLANVMANTEITKEGDYEVIFSREGAITEGSHSNIFFVKNNVVYTHPANEHILDGITRQIAIELCKDIGVEVREEAISKKEIANMDEAFLTGTTTQIASVKQIDDHLYYTNDDVGQITKRLQEALSQLK</sequence>
<dbReference type="OrthoDB" id="9804984at2"/>
<evidence type="ECO:0000313" key="6">
    <source>
        <dbReference type="EMBL" id="RDY59704.1"/>
    </source>
</evidence>
<dbReference type="Gene3D" id="3.20.10.10">
    <property type="entry name" value="D-amino Acid Aminotransferase, subunit A, domain 2"/>
    <property type="match status" value="1"/>
</dbReference>
<keyword evidence="6" id="KW-0032">Aminotransferase</keyword>
<dbReference type="InterPro" id="IPR050571">
    <property type="entry name" value="Class-IV_PLP-Dep_Aminotrnsfr"/>
</dbReference>
<dbReference type="Pfam" id="PF01063">
    <property type="entry name" value="Aminotran_4"/>
    <property type="match status" value="1"/>
</dbReference>
<dbReference type="SUPFAM" id="SSF56752">
    <property type="entry name" value="D-aminoacid aminotransferase-like PLP-dependent enzymes"/>
    <property type="match status" value="1"/>
</dbReference>
<reference evidence="6 7" key="1">
    <citation type="submission" date="2018-08" db="EMBL/GenBank/DDBJ databases">
        <title>Muricauda nanhaiensis sp. nov., isolated from seawater of the South China Sea.</title>
        <authorList>
            <person name="Dang Y."/>
        </authorList>
    </citation>
    <scope>NUCLEOTIDE SEQUENCE [LARGE SCALE GENOMIC DNA]</scope>
    <source>
        <strain evidence="6 7">SM1704</strain>
    </source>
</reference>
<keyword evidence="7" id="KW-1185">Reference proteome</keyword>
<dbReference type="InterPro" id="IPR043131">
    <property type="entry name" value="BCAT-like_N"/>
</dbReference>
<dbReference type="EMBL" id="QTJX01000002">
    <property type="protein sequence ID" value="RDY59704.1"/>
    <property type="molecule type" value="Genomic_DNA"/>
</dbReference>
<evidence type="ECO:0000256" key="5">
    <source>
        <dbReference type="RuleBase" id="RU004516"/>
    </source>
</evidence>
<keyword evidence="3 5" id="KW-0663">Pyridoxal phosphate</keyword>
<dbReference type="PANTHER" id="PTHR42743">
    <property type="entry name" value="AMINO-ACID AMINOTRANSFERASE"/>
    <property type="match status" value="1"/>
</dbReference>
<dbReference type="PROSITE" id="PS00770">
    <property type="entry name" value="AA_TRANSFER_CLASS_4"/>
    <property type="match status" value="1"/>
</dbReference>
<dbReference type="GO" id="GO:0005829">
    <property type="term" value="C:cytosol"/>
    <property type="evidence" value="ECO:0007669"/>
    <property type="project" value="TreeGrafter"/>
</dbReference>
<keyword evidence="6" id="KW-0808">Transferase</keyword>
<dbReference type="Gene3D" id="3.30.470.10">
    <property type="match status" value="1"/>
</dbReference>
<dbReference type="Proteomes" id="UP000261828">
    <property type="component" value="Unassembled WGS sequence"/>
</dbReference>
<dbReference type="GO" id="GO:0008652">
    <property type="term" value="P:amino acid biosynthetic process"/>
    <property type="evidence" value="ECO:0007669"/>
    <property type="project" value="UniProtKB-ARBA"/>
</dbReference>
<dbReference type="FunFam" id="3.20.10.10:FF:000002">
    <property type="entry name" value="D-alanine aminotransferase"/>
    <property type="match status" value="1"/>
</dbReference>
<organism evidence="6 7">
    <name type="scientific">Flagellimonas nanhaiensis</name>
    <dbReference type="NCBI Taxonomy" id="2292706"/>
    <lineage>
        <taxon>Bacteria</taxon>
        <taxon>Pseudomonadati</taxon>
        <taxon>Bacteroidota</taxon>
        <taxon>Flavobacteriia</taxon>
        <taxon>Flavobacteriales</taxon>
        <taxon>Flavobacteriaceae</taxon>
        <taxon>Flagellimonas</taxon>
    </lineage>
</organism>
<dbReference type="InterPro" id="IPR036038">
    <property type="entry name" value="Aminotransferase-like"/>
</dbReference>
<gene>
    <name evidence="6" type="ORF">DX873_10080</name>
</gene>
<comment type="caution">
    <text evidence="6">The sequence shown here is derived from an EMBL/GenBank/DDBJ whole genome shotgun (WGS) entry which is preliminary data.</text>
</comment>
<dbReference type="RefSeq" id="WP_116184317.1">
    <property type="nucleotide sequence ID" value="NZ_QTJX01000002.1"/>
</dbReference>
<name>A0A371JQB7_9FLAO</name>
<dbReference type="AlphaFoldDB" id="A0A371JQB7"/>
<protein>
    <submittedName>
        <fullName evidence="6">Aminotransferase IV</fullName>
    </submittedName>
</protein>
<evidence type="ECO:0000313" key="7">
    <source>
        <dbReference type="Proteomes" id="UP000261828"/>
    </source>
</evidence>
<comment type="similarity">
    <text evidence="2 4">Belongs to the class-IV pyridoxal-phosphate-dependent aminotransferase family.</text>
</comment>
<evidence type="ECO:0000256" key="1">
    <source>
        <dbReference type="ARBA" id="ARBA00001933"/>
    </source>
</evidence>
<evidence type="ECO:0000256" key="2">
    <source>
        <dbReference type="ARBA" id="ARBA00009320"/>
    </source>
</evidence>
<dbReference type="PANTHER" id="PTHR42743:SF10">
    <property type="entry name" value="D-ALANINE AMINOTRANSFERASE"/>
    <property type="match status" value="1"/>
</dbReference>
<dbReference type="InterPro" id="IPR043132">
    <property type="entry name" value="BCAT-like_C"/>
</dbReference>
<comment type="cofactor">
    <cofactor evidence="1 5">
        <name>pyridoxal 5'-phosphate</name>
        <dbReference type="ChEBI" id="CHEBI:597326"/>
    </cofactor>
</comment>
<proteinExistence type="inferred from homology"/>
<dbReference type="GO" id="GO:0046394">
    <property type="term" value="P:carboxylic acid biosynthetic process"/>
    <property type="evidence" value="ECO:0007669"/>
    <property type="project" value="UniProtKB-ARBA"/>
</dbReference>
<evidence type="ECO:0000256" key="3">
    <source>
        <dbReference type="ARBA" id="ARBA00022898"/>
    </source>
</evidence>
<accession>A0A371JQB7</accession>
<dbReference type="InterPro" id="IPR018300">
    <property type="entry name" value="Aminotrans_IV_CS"/>
</dbReference>